<dbReference type="Gene3D" id="2.60.120.200">
    <property type="match status" value="1"/>
</dbReference>
<accession>E1Z2Q7</accession>
<proteinExistence type="predicted"/>
<sequence length="384" mass="41301">MAATHTAQAYSVDARGGPTFKTWSEDVETLSHGVHKGPTCCVRFKFAIWLLTVAALVAAGVGLSVIMVIVQNNRNDNAPPGPPPPPPPPLDPEGGSGSNSGGGGNTGPLPVPPSPAPFDVPPGSQAIWWDEFDGDTLDTDKWSYDLGNGVWGWGNNEVETYTDSPDNVWVADGNLYITALRDGDAFTSGRINTKAHAGFYPGMQLEDGTTFASLHVEARMQLPTPGQGLWPAFWMFPTEPTYGEWAASGEIDVMESINEMTTITQGLQYGGTAPENQKSMLRTRQEGKVPYSDGFHTMAVDWSAGRITLSVDGVESGTFLPREKDPAGWWTSDQSAPPDAPFNQPFYLILNLAVGGLWPDPPDSTTPFPATFAVDYVRVWGEPV</sequence>
<dbReference type="PROSITE" id="PS51762">
    <property type="entry name" value="GH16_2"/>
    <property type="match status" value="1"/>
</dbReference>
<dbReference type="InterPro" id="IPR050546">
    <property type="entry name" value="Glycosyl_Hydrlase_16"/>
</dbReference>
<evidence type="ECO:0000259" key="3">
    <source>
        <dbReference type="PROSITE" id="PS51762"/>
    </source>
</evidence>
<dbReference type="RefSeq" id="XP_005851807.1">
    <property type="nucleotide sequence ID" value="XM_005851745.1"/>
</dbReference>
<evidence type="ECO:0000313" key="4">
    <source>
        <dbReference type="EMBL" id="EFN59705.1"/>
    </source>
</evidence>
<feature type="domain" description="GH16" evidence="3">
    <location>
        <begin position="130"/>
        <end position="384"/>
    </location>
</feature>
<feature type="transmembrane region" description="Helical" evidence="2">
    <location>
        <begin position="46"/>
        <end position="70"/>
    </location>
</feature>
<dbReference type="OrthoDB" id="509988at2759"/>
<dbReference type="InterPro" id="IPR000757">
    <property type="entry name" value="Beta-glucanase-like"/>
</dbReference>
<dbReference type="STRING" id="554065.E1Z2Q7"/>
<dbReference type="PANTHER" id="PTHR10963:SF60">
    <property type="entry name" value="GRAM-NEGATIVE BACTERIA-BINDING PROTEIN 1-RELATED"/>
    <property type="match status" value="1"/>
</dbReference>
<organism evidence="5">
    <name type="scientific">Chlorella variabilis</name>
    <name type="common">Green alga</name>
    <dbReference type="NCBI Taxonomy" id="554065"/>
    <lineage>
        <taxon>Eukaryota</taxon>
        <taxon>Viridiplantae</taxon>
        <taxon>Chlorophyta</taxon>
        <taxon>core chlorophytes</taxon>
        <taxon>Trebouxiophyceae</taxon>
        <taxon>Chlorellales</taxon>
        <taxon>Chlorellaceae</taxon>
        <taxon>Chlorella clade</taxon>
        <taxon>Chlorella</taxon>
    </lineage>
</organism>
<keyword evidence="2" id="KW-1133">Transmembrane helix</keyword>
<reference evidence="4 5" key="1">
    <citation type="journal article" date="2010" name="Plant Cell">
        <title>The Chlorella variabilis NC64A genome reveals adaptation to photosymbiosis, coevolution with viruses, and cryptic sex.</title>
        <authorList>
            <person name="Blanc G."/>
            <person name="Duncan G."/>
            <person name="Agarkova I."/>
            <person name="Borodovsky M."/>
            <person name="Gurnon J."/>
            <person name="Kuo A."/>
            <person name="Lindquist E."/>
            <person name="Lucas S."/>
            <person name="Pangilinan J."/>
            <person name="Polle J."/>
            <person name="Salamov A."/>
            <person name="Terry A."/>
            <person name="Yamada T."/>
            <person name="Dunigan D.D."/>
            <person name="Grigoriev I.V."/>
            <person name="Claverie J.M."/>
            <person name="Van Etten J.L."/>
        </authorList>
    </citation>
    <scope>NUCLEOTIDE SEQUENCE [LARGE SCALE GENOMIC DNA]</scope>
    <source>
        <strain evidence="4 5">NC64A</strain>
    </source>
</reference>
<protein>
    <recommendedName>
        <fullName evidence="3">GH16 domain-containing protein</fullName>
    </recommendedName>
</protein>
<keyword evidence="5" id="KW-1185">Reference proteome</keyword>
<dbReference type="Pfam" id="PF00722">
    <property type="entry name" value="Glyco_hydro_16"/>
    <property type="match status" value="1"/>
</dbReference>
<dbReference type="EMBL" id="GL433835">
    <property type="protein sequence ID" value="EFN59705.1"/>
    <property type="molecule type" value="Genomic_DNA"/>
</dbReference>
<feature type="region of interest" description="Disordered" evidence="1">
    <location>
        <begin position="76"/>
        <end position="125"/>
    </location>
</feature>
<dbReference type="OMA" id="VGQYRDD"/>
<dbReference type="eggNOG" id="ENOG502S1W9">
    <property type="taxonomic scope" value="Eukaryota"/>
</dbReference>
<dbReference type="GO" id="GO:0004553">
    <property type="term" value="F:hydrolase activity, hydrolyzing O-glycosyl compounds"/>
    <property type="evidence" value="ECO:0007669"/>
    <property type="project" value="InterPro"/>
</dbReference>
<gene>
    <name evidence="4" type="ORF">CHLNCDRAFT_133261</name>
</gene>
<dbReference type="KEGG" id="cvr:CHLNCDRAFT_133261"/>
<dbReference type="Proteomes" id="UP000008141">
    <property type="component" value="Unassembled WGS sequence"/>
</dbReference>
<keyword evidence="2" id="KW-0472">Membrane</keyword>
<dbReference type="CDD" id="cd08023">
    <property type="entry name" value="GH16_laminarinase_like"/>
    <property type="match status" value="1"/>
</dbReference>
<dbReference type="SUPFAM" id="SSF49899">
    <property type="entry name" value="Concanavalin A-like lectins/glucanases"/>
    <property type="match status" value="1"/>
</dbReference>
<evidence type="ECO:0000256" key="1">
    <source>
        <dbReference type="SAM" id="MobiDB-lite"/>
    </source>
</evidence>
<dbReference type="PANTHER" id="PTHR10963">
    <property type="entry name" value="GLYCOSYL HYDROLASE-RELATED"/>
    <property type="match status" value="1"/>
</dbReference>
<feature type="compositionally biased region" description="Gly residues" evidence="1">
    <location>
        <begin position="94"/>
        <end position="106"/>
    </location>
</feature>
<dbReference type="InParanoid" id="E1Z2Q7"/>
<dbReference type="GeneID" id="17359445"/>
<dbReference type="GO" id="GO:0005975">
    <property type="term" value="P:carbohydrate metabolic process"/>
    <property type="evidence" value="ECO:0007669"/>
    <property type="project" value="InterPro"/>
</dbReference>
<name>E1Z2Q7_CHLVA</name>
<keyword evidence="2" id="KW-0812">Transmembrane</keyword>
<feature type="compositionally biased region" description="Pro residues" evidence="1">
    <location>
        <begin position="79"/>
        <end position="91"/>
    </location>
</feature>
<evidence type="ECO:0000256" key="2">
    <source>
        <dbReference type="SAM" id="Phobius"/>
    </source>
</evidence>
<evidence type="ECO:0000313" key="5">
    <source>
        <dbReference type="Proteomes" id="UP000008141"/>
    </source>
</evidence>
<feature type="compositionally biased region" description="Pro residues" evidence="1">
    <location>
        <begin position="109"/>
        <end position="120"/>
    </location>
</feature>
<dbReference type="AlphaFoldDB" id="E1Z2Q7"/>
<dbReference type="InterPro" id="IPR013320">
    <property type="entry name" value="ConA-like_dom_sf"/>
</dbReference>